<name>A0ABM6U248_FUSVA</name>
<dbReference type="EMBL" id="CP028103">
    <property type="protein sequence ID" value="AVQ30364.1"/>
    <property type="molecule type" value="Genomic_DNA"/>
</dbReference>
<organism evidence="2 3">
    <name type="scientific">Fusobacterium varium ATCC 27725</name>
    <dbReference type="NCBI Taxonomy" id="469618"/>
    <lineage>
        <taxon>Bacteria</taxon>
        <taxon>Fusobacteriati</taxon>
        <taxon>Fusobacteriota</taxon>
        <taxon>Fusobacteriia</taxon>
        <taxon>Fusobacteriales</taxon>
        <taxon>Fusobacteriaceae</taxon>
        <taxon>Fusobacterium</taxon>
    </lineage>
</organism>
<gene>
    <name evidence="2" type="ORF">C4N18_03625</name>
</gene>
<feature type="transmembrane region" description="Helical" evidence="1">
    <location>
        <begin position="41"/>
        <end position="62"/>
    </location>
</feature>
<keyword evidence="1" id="KW-0812">Transmembrane</keyword>
<accession>A0ABM6U248</accession>
<protein>
    <submittedName>
        <fullName evidence="2">Uncharacterized protein</fullName>
    </submittedName>
</protein>
<proteinExistence type="predicted"/>
<evidence type="ECO:0000313" key="2">
    <source>
        <dbReference type="EMBL" id="AVQ30364.1"/>
    </source>
</evidence>
<reference evidence="3" key="1">
    <citation type="journal article" date="2018" name="MSphere">
        <title>Fusobacterium Genomics Using MinION and Illumina Sequencing Enables Genome Completion and Correction.</title>
        <authorList>
            <person name="Todd S.M."/>
            <person name="Settlage R.E."/>
            <person name="Lahmers K.K."/>
            <person name="Slade D.J."/>
        </authorList>
    </citation>
    <scope>NUCLEOTIDE SEQUENCE [LARGE SCALE GENOMIC DNA]</scope>
    <source>
        <strain evidence="3">ATCC 27725</strain>
    </source>
</reference>
<dbReference type="Proteomes" id="UP000241238">
    <property type="component" value="Chromosome"/>
</dbReference>
<sequence>MKVEVIKITFKLLEIIGRISVGILFLKKAKEIPYKKKTEKFLCYLMMFLWLVSALICLDEIYGGELR</sequence>
<evidence type="ECO:0000313" key="3">
    <source>
        <dbReference type="Proteomes" id="UP000241238"/>
    </source>
</evidence>
<keyword evidence="1" id="KW-1133">Transmembrane helix</keyword>
<keyword evidence="3" id="KW-1185">Reference proteome</keyword>
<keyword evidence="1" id="KW-0472">Membrane</keyword>
<evidence type="ECO:0000256" key="1">
    <source>
        <dbReference type="SAM" id="Phobius"/>
    </source>
</evidence>